<evidence type="ECO:0000256" key="5">
    <source>
        <dbReference type="ARBA" id="ARBA00022719"/>
    </source>
</evidence>
<dbReference type="InterPro" id="IPR001041">
    <property type="entry name" value="2Fe-2S_ferredoxin-type"/>
</dbReference>
<dbReference type="PROSITE" id="PS00643">
    <property type="entry name" value="COMPLEX1_75K_3"/>
    <property type="match status" value="1"/>
</dbReference>
<keyword evidence="10 13" id="KW-0520">NAD</keyword>
<comment type="function">
    <text evidence="13">NDH-1 shuttles electrons from NADH, via FMN and iron-sulfur (Fe-S) centers, to quinones in the respiratory chain. Couples the redox reaction to proton translocation (for every two electrons transferred, four hydrogen ions are translocated across the cytoplasmic membrane), and thus conserves the redox energy in a proton gradient.</text>
</comment>
<dbReference type="Gene3D" id="3.40.50.740">
    <property type="match status" value="2"/>
</dbReference>
<dbReference type="GO" id="GO:0016020">
    <property type="term" value="C:membrane"/>
    <property type="evidence" value="ECO:0007669"/>
    <property type="project" value="InterPro"/>
</dbReference>
<dbReference type="GO" id="GO:0042773">
    <property type="term" value="P:ATP synthesis coupled electron transport"/>
    <property type="evidence" value="ECO:0007669"/>
    <property type="project" value="InterPro"/>
</dbReference>
<accession>A0A4R8IPP1</accession>
<dbReference type="Pfam" id="PF22117">
    <property type="entry name" value="Fer4_Nqo3"/>
    <property type="match status" value="1"/>
</dbReference>
<evidence type="ECO:0000256" key="6">
    <source>
        <dbReference type="ARBA" id="ARBA00022723"/>
    </source>
</evidence>
<dbReference type="SMART" id="SM00929">
    <property type="entry name" value="NADH-G_4Fe-4S_3"/>
    <property type="match status" value="1"/>
</dbReference>
<comment type="subunit">
    <text evidence="11">Composed of 13 different subunits. Subunits NuoCD, E, F, and G constitute the peripheral sector of the complex.</text>
</comment>
<dbReference type="Gene3D" id="2.40.40.20">
    <property type="match status" value="1"/>
</dbReference>
<keyword evidence="6 13" id="KW-0479">Metal-binding</keyword>
<evidence type="ECO:0000256" key="13">
    <source>
        <dbReference type="RuleBase" id="RU003525"/>
    </source>
</evidence>
<feature type="domain" description="2Fe-2S ferredoxin-type" evidence="14">
    <location>
        <begin position="3"/>
        <end position="81"/>
    </location>
</feature>
<dbReference type="Pfam" id="PF13510">
    <property type="entry name" value="Fer2_4"/>
    <property type="match status" value="1"/>
</dbReference>
<dbReference type="EC" id="7.1.1.-" evidence="13"/>
<dbReference type="Gene3D" id="3.40.228.10">
    <property type="entry name" value="Dimethylsulfoxide Reductase, domain 2"/>
    <property type="match status" value="1"/>
</dbReference>
<comment type="similarity">
    <text evidence="2 13">Belongs to the complex I 75 kDa subunit family.</text>
</comment>
<dbReference type="Gene3D" id="3.10.20.740">
    <property type="match status" value="1"/>
</dbReference>
<keyword evidence="4 13" id="KW-0001">2Fe-2S</keyword>
<dbReference type="InterPro" id="IPR006656">
    <property type="entry name" value="Mopterin_OxRdtase"/>
</dbReference>
<dbReference type="SUPFAM" id="SSF54862">
    <property type="entry name" value="4Fe-4S ferredoxins"/>
    <property type="match status" value="1"/>
</dbReference>
<dbReference type="PROSITE" id="PS51839">
    <property type="entry name" value="4FE4S_HC3"/>
    <property type="match status" value="1"/>
</dbReference>
<dbReference type="GO" id="GO:0008137">
    <property type="term" value="F:NADH dehydrogenase (ubiquinone) activity"/>
    <property type="evidence" value="ECO:0007669"/>
    <property type="project" value="UniProtKB-UniRule"/>
</dbReference>
<dbReference type="InterPro" id="IPR006963">
    <property type="entry name" value="Mopterin_OxRdtase_4Fe-4S_dom"/>
</dbReference>
<dbReference type="SUPFAM" id="SSF53706">
    <property type="entry name" value="Formate dehydrogenase/DMSO reductase, domains 1-3"/>
    <property type="match status" value="1"/>
</dbReference>
<evidence type="ECO:0000256" key="8">
    <source>
        <dbReference type="ARBA" id="ARBA00023004"/>
    </source>
</evidence>
<evidence type="ECO:0000256" key="4">
    <source>
        <dbReference type="ARBA" id="ARBA00022714"/>
    </source>
</evidence>
<comment type="cofactor">
    <cofactor evidence="13">
        <name>[2Fe-2S] cluster</name>
        <dbReference type="ChEBI" id="CHEBI:190135"/>
    </cofactor>
    <text evidence="13">Binds 1 [2Fe-2S] cluster per subunit.</text>
</comment>
<dbReference type="Pfam" id="PF00384">
    <property type="entry name" value="Molybdopterin"/>
    <property type="match status" value="1"/>
</dbReference>
<dbReference type="SUPFAM" id="SSF54292">
    <property type="entry name" value="2Fe-2S ferredoxin-like"/>
    <property type="match status" value="1"/>
</dbReference>
<dbReference type="Pfam" id="PF22151">
    <property type="entry name" value="Fer4_NDSU1"/>
    <property type="match status" value="1"/>
</dbReference>
<evidence type="ECO:0000256" key="12">
    <source>
        <dbReference type="ARBA" id="ARBA00047712"/>
    </source>
</evidence>
<dbReference type="FunFam" id="3.10.20.740:FF:000001">
    <property type="entry name" value="NADH-quinone oxidoreductase subunit G"/>
    <property type="match status" value="1"/>
</dbReference>
<keyword evidence="9 13" id="KW-0411">Iron-sulfur</keyword>
<feature type="domain" description="4Fe-4S Mo/W bis-MGD-type" evidence="15">
    <location>
        <begin position="218"/>
        <end position="274"/>
    </location>
</feature>
<dbReference type="InterPro" id="IPR054351">
    <property type="entry name" value="NADH_UbQ_OxRdtase_ferredoxin"/>
</dbReference>
<dbReference type="Gene3D" id="3.30.70.20">
    <property type="match status" value="1"/>
</dbReference>
<evidence type="ECO:0000259" key="14">
    <source>
        <dbReference type="PROSITE" id="PS51085"/>
    </source>
</evidence>
<dbReference type="PROSITE" id="PS00641">
    <property type="entry name" value="COMPLEX1_75K_1"/>
    <property type="match status" value="1"/>
</dbReference>
<dbReference type="OrthoDB" id="9810782at2"/>
<gene>
    <name evidence="17" type="ORF">EDC23_0861</name>
</gene>
<dbReference type="SUPFAM" id="SSF50692">
    <property type="entry name" value="ADC-like"/>
    <property type="match status" value="1"/>
</dbReference>
<dbReference type="FunFam" id="3.30.70.20:FF:000002">
    <property type="entry name" value="NADH-ubiquinone oxidoreductase 75 kDa subunit"/>
    <property type="match status" value="1"/>
</dbReference>
<dbReference type="InterPro" id="IPR010228">
    <property type="entry name" value="NADH_UbQ_OxRdtase_Gsu"/>
</dbReference>
<proteinExistence type="inferred from homology"/>
<dbReference type="PANTHER" id="PTHR43105">
    <property type="entry name" value="RESPIRATORY NITRATE REDUCTASE"/>
    <property type="match status" value="1"/>
</dbReference>
<dbReference type="GO" id="GO:0046872">
    <property type="term" value="F:metal ion binding"/>
    <property type="evidence" value="ECO:0007669"/>
    <property type="project" value="UniProtKB-UniRule"/>
</dbReference>
<comment type="cofactor">
    <cofactor evidence="1 13">
        <name>[4Fe-4S] cluster</name>
        <dbReference type="ChEBI" id="CHEBI:49883"/>
    </cofactor>
</comment>
<keyword evidence="3 13" id="KW-0004">4Fe-4S</keyword>
<dbReference type="GO" id="GO:0016651">
    <property type="term" value="F:oxidoreductase activity, acting on NAD(P)H"/>
    <property type="evidence" value="ECO:0007669"/>
    <property type="project" value="InterPro"/>
</dbReference>
<evidence type="ECO:0000256" key="1">
    <source>
        <dbReference type="ARBA" id="ARBA00001966"/>
    </source>
</evidence>
<reference evidence="17 18" key="1">
    <citation type="submission" date="2019-03" db="EMBL/GenBank/DDBJ databases">
        <title>Genomic Encyclopedia of Type Strains, Phase IV (KMG-IV): sequencing the most valuable type-strain genomes for metagenomic binning, comparative biology and taxonomic classification.</title>
        <authorList>
            <person name="Goeker M."/>
        </authorList>
    </citation>
    <scope>NUCLEOTIDE SEQUENCE [LARGE SCALE GENOMIC DNA]</scope>
    <source>
        <strain evidence="17 18">DSM 16326</strain>
    </source>
</reference>
<dbReference type="NCBIfam" id="TIGR01973">
    <property type="entry name" value="NuoG"/>
    <property type="match status" value="1"/>
</dbReference>
<evidence type="ECO:0000259" key="15">
    <source>
        <dbReference type="PROSITE" id="PS51669"/>
    </source>
</evidence>
<evidence type="ECO:0000259" key="16">
    <source>
        <dbReference type="PROSITE" id="PS51839"/>
    </source>
</evidence>
<feature type="domain" description="4Fe-4S His(Cys)3-ligated-type" evidence="16">
    <location>
        <begin position="81"/>
        <end position="120"/>
    </location>
</feature>
<evidence type="ECO:0000313" key="17">
    <source>
        <dbReference type="EMBL" id="TDY02488.1"/>
    </source>
</evidence>
<dbReference type="GO" id="GO:0051539">
    <property type="term" value="F:4 iron, 4 sulfur cluster binding"/>
    <property type="evidence" value="ECO:0007669"/>
    <property type="project" value="UniProtKB-KW"/>
</dbReference>
<dbReference type="GO" id="GO:0048038">
    <property type="term" value="F:quinone binding"/>
    <property type="evidence" value="ECO:0007669"/>
    <property type="project" value="UniProtKB-UniRule"/>
</dbReference>
<keyword evidence="7 13" id="KW-1278">Translocase</keyword>
<evidence type="ECO:0000256" key="10">
    <source>
        <dbReference type="ARBA" id="ARBA00023027"/>
    </source>
</evidence>
<evidence type="ECO:0000313" key="18">
    <source>
        <dbReference type="Proteomes" id="UP000294914"/>
    </source>
</evidence>
<comment type="catalytic activity">
    <reaction evidence="12 13">
        <text>a quinone + NADH + 5 H(+)(in) = a quinol + NAD(+) + 4 H(+)(out)</text>
        <dbReference type="Rhea" id="RHEA:57888"/>
        <dbReference type="ChEBI" id="CHEBI:15378"/>
        <dbReference type="ChEBI" id="CHEBI:24646"/>
        <dbReference type="ChEBI" id="CHEBI:57540"/>
        <dbReference type="ChEBI" id="CHEBI:57945"/>
        <dbReference type="ChEBI" id="CHEBI:132124"/>
    </reaction>
</comment>
<sequence>MSDDINIEINGMPLQAAPGTMVIQVADEAGITIPRFCYHKKLSVAANCRMCLVEVEKAPKPLPACATPVTEGMKVFTRSEFAIEAQKSVMEFLLINHPLDCPICDQGGECDLQDIAMGYGKDVSRFAEKKRVVPSKNIGPLIATDMTRCIHCTRCVRFGQEIGGIMELGAYGRGEDTRIGTYMESAVSSEMSGNVIDLCPVGALTSKPYRYRGRPWENQQRETIAAHDCVGSNLEVELRRNTVMRVLPRENEAINETWLSDRDRFSYTGLYHEQRARHALIKQGDQWKQVDWQIALNYAVEGIKTVQQGRGSEQIGALTSPSATLEEMYLLQKLLRSLGSHNIDHRLRQLDFSRSDIAPRYPSLGCTIAELEQVEAGLLIGSCVRKDQPIIAHRLRKAALNGANIMSVNAIDYDVNFPLAESIVTAPDNMPQTLAGIARALLTLSGEPAPADLATRLENITSHDDHLAIAKHLHSADNAVVLLGTQAMGQNEFGELQSLAELIGRLAGAKFGYLTEGANSAGAWLAGAVPHRQAGGETIASPGRHAGEMLSQPQGAMVLLNVEPELDSAYGSQALRSMQESDFVVALSPYISDSLKACADVILPVTPFIEMSGTFINTEGHWQSFGAAVDPLEEAKPAWKVLRVLGNLFEFDGFDQVTSEEVRDELRAISGEPPMDNQSAWQCPQLAPAGSGLQRIGHLPIYAVDSLVRRAQPLQETTDAIAAAAYMNEQTADAAGVGDAAYVLVQQDNSEVRLPLVIDEAVPAQCVLIPYGVTGSETLTRAYGPIELQRG</sequence>
<dbReference type="InterPro" id="IPR036010">
    <property type="entry name" value="2Fe-2S_ferredoxin-like_sf"/>
</dbReference>
<dbReference type="CDD" id="cd00207">
    <property type="entry name" value="fer2"/>
    <property type="match status" value="1"/>
</dbReference>
<dbReference type="RefSeq" id="WP_134081511.1">
    <property type="nucleotide sequence ID" value="NZ_SOQX01000002.1"/>
</dbReference>
<keyword evidence="5 13" id="KW-0874">Quinone</keyword>
<name>A0A4R8IPP1_9GAMM</name>
<evidence type="ECO:0000256" key="11">
    <source>
        <dbReference type="ARBA" id="ARBA00026021"/>
    </source>
</evidence>
<dbReference type="AlphaFoldDB" id="A0A4R8IPP1"/>
<dbReference type="PANTHER" id="PTHR43105:SF13">
    <property type="entry name" value="NADH-UBIQUINONE OXIDOREDUCTASE 75 KDA SUBUNIT, MITOCHONDRIAL"/>
    <property type="match status" value="1"/>
</dbReference>
<dbReference type="PROSITE" id="PS51669">
    <property type="entry name" value="4FE4S_MOW_BIS_MGD"/>
    <property type="match status" value="1"/>
</dbReference>
<evidence type="ECO:0000256" key="9">
    <source>
        <dbReference type="ARBA" id="ARBA00023014"/>
    </source>
</evidence>
<dbReference type="PROSITE" id="PS00642">
    <property type="entry name" value="COMPLEX1_75K_2"/>
    <property type="match status" value="1"/>
</dbReference>
<comment type="caution">
    <text evidence="17">The sequence shown here is derived from an EMBL/GenBank/DDBJ whole genome shotgun (WGS) entry which is preliminary data.</text>
</comment>
<keyword evidence="8 13" id="KW-0408">Iron</keyword>
<evidence type="ECO:0000256" key="2">
    <source>
        <dbReference type="ARBA" id="ARBA00005404"/>
    </source>
</evidence>
<evidence type="ECO:0000256" key="7">
    <source>
        <dbReference type="ARBA" id="ARBA00022967"/>
    </source>
</evidence>
<dbReference type="InterPro" id="IPR019574">
    <property type="entry name" value="NADH_UbQ_OxRdtase_Gsu_4Fe4S-bd"/>
</dbReference>
<dbReference type="InterPro" id="IPR000283">
    <property type="entry name" value="NADH_UbQ_OxRdtase_75kDa_su_CS"/>
</dbReference>
<dbReference type="EMBL" id="SOQX01000002">
    <property type="protein sequence ID" value="TDY02488.1"/>
    <property type="molecule type" value="Genomic_DNA"/>
</dbReference>
<keyword evidence="18" id="KW-1185">Reference proteome</keyword>
<protein>
    <recommendedName>
        <fullName evidence="13">NADH-quinone oxidoreductase</fullName>
        <ecNumber evidence="13">7.1.1.-</ecNumber>
    </recommendedName>
</protein>
<dbReference type="PROSITE" id="PS51085">
    <property type="entry name" value="2FE2S_FER_2"/>
    <property type="match status" value="1"/>
</dbReference>
<dbReference type="InterPro" id="IPR009010">
    <property type="entry name" value="Asp_de-COase-like_dom_sf"/>
</dbReference>
<dbReference type="Pfam" id="PF10588">
    <property type="entry name" value="NADH-G_4Fe-4S_3"/>
    <property type="match status" value="1"/>
</dbReference>
<dbReference type="InterPro" id="IPR050123">
    <property type="entry name" value="Prok_molybdopt-oxidoreductase"/>
</dbReference>
<dbReference type="GO" id="GO:0051537">
    <property type="term" value="F:2 iron, 2 sulfur cluster binding"/>
    <property type="evidence" value="ECO:0007669"/>
    <property type="project" value="UniProtKB-UniRule"/>
</dbReference>
<dbReference type="Proteomes" id="UP000294914">
    <property type="component" value="Unassembled WGS sequence"/>
</dbReference>
<organism evidence="17 18">
    <name type="scientific">Thiohalophilus thiocyanatoxydans</name>
    <dbReference type="NCBI Taxonomy" id="381308"/>
    <lineage>
        <taxon>Bacteria</taxon>
        <taxon>Pseudomonadati</taxon>
        <taxon>Pseudomonadota</taxon>
        <taxon>Gammaproteobacteria</taxon>
        <taxon>Thiohalomonadales</taxon>
        <taxon>Thiohalophilaceae</taxon>
        <taxon>Thiohalophilus</taxon>
    </lineage>
</organism>
<evidence type="ECO:0000256" key="3">
    <source>
        <dbReference type="ARBA" id="ARBA00022485"/>
    </source>
</evidence>